<name>A0ABW0LE25_9BURK</name>
<organism evidence="1 2">
    <name type="scientific">Massilia niabensis</name>
    <dbReference type="NCBI Taxonomy" id="544910"/>
    <lineage>
        <taxon>Bacteria</taxon>
        <taxon>Pseudomonadati</taxon>
        <taxon>Pseudomonadota</taxon>
        <taxon>Betaproteobacteria</taxon>
        <taxon>Burkholderiales</taxon>
        <taxon>Oxalobacteraceae</taxon>
        <taxon>Telluria group</taxon>
        <taxon>Massilia</taxon>
    </lineage>
</organism>
<dbReference type="InterPro" id="IPR029032">
    <property type="entry name" value="AhpD-like"/>
</dbReference>
<dbReference type="SUPFAM" id="SSF69118">
    <property type="entry name" value="AhpD-like"/>
    <property type="match status" value="1"/>
</dbReference>
<dbReference type="Gene3D" id="1.20.1290.10">
    <property type="entry name" value="AhpD-like"/>
    <property type="match status" value="1"/>
</dbReference>
<gene>
    <name evidence="1" type="ORF">ACFPN5_25045</name>
</gene>
<dbReference type="EMBL" id="JBHSMU010000019">
    <property type="protein sequence ID" value="MFC5463086.1"/>
    <property type="molecule type" value="Genomic_DNA"/>
</dbReference>
<dbReference type="Proteomes" id="UP001596050">
    <property type="component" value="Unassembled WGS sequence"/>
</dbReference>
<evidence type="ECO:0000313" key="1">
    <source>
        <dbReference type="EMBL" id="MFC5463086.1"/>
    </source>
</evidence>
<protein>
    <submittedName>
        <fullName evidence="1">Carboxymuconolactone decarboxylase family protein</fullName>
    </submittedName>
</protein>
<evidence type="ECO:0000313" key="2">
    <source>
        <dbReference type="Proteomes" id="UP001596050"/>
    </source>
</evidence>
<comment type="caution">
    <text evidence="1">The sequence shown here is derived from an EMBL/GenBank/DDBJ whole genome shotgun (WGS) entry which is preliminary data.</text>
</comment>
<keyword evidence="2" id="KW-1185">Reference proteome</keyword>
<accession>A0ABW0LE25</accession>
<reference evidence="2" key="1">
    <citation type="journal article" date="2019" name="Int. J. Syst. Evol. Microbiol.">
        <title>The Global Catalogue of Microorganisms (GCM) 10K type strain sequencing project: providing services to taxonomists for standard genome sequencing and annotation.</title>
        <authorList>
            <consortium name="The Broad Institute Genomics Platform"/>
            <consortium name="The Broad Institute Genome Sequencing Center for Infectious Disease"/>
            <person name="Wu L."/>
            <person name="Ma J."/>
        </authorList>
    </citation>
    <scope>NUCLEOTIDE SEQUENCE [LARGE SCALE GENOMIC DNA]</scope>
    <source>
        <strain evidence="2">KACC 12649</strain>
    </source>
</reference>
<sequence length="188" mass="20474">MRIHIPETHAATPMAYLMSAHAVEIARAGADFSKSVYVHSTFSLREFEAARVRTAQINGCAMCKTWRSARDVPGYLESIGAAGHTSVVGNGPAPDEAFYLNVAKWRDSDIFTERERVVIEYAELMGLDPDGMAFNDDFWSRAKAVLSDSEVVEMGFSIGSWIGFGRLIHVLGLDGATACQIERGSAPA</sequence>
<dbReference type="RefSeq" id="WP_379786566.1">
    <property type="nucleotide sequence ID" value="NZ_JBHSMU010000019.1"/>
</dbReference>
<proteinExistence type="predicted"/>